<name>A0AAN9BGN4_9CAEN</name>
<protein>
    <submittedName>
        <fullName evidence="2">Uncharacterized protein</fullName>
    </submittedName>
</protein>
<dbReference type="AlphaFoldDB" id="A0AAN9BGN4"/>
<sequence>MELIARSGLFVGVLLLNIVTPPCCGLPTLIGQFNVAKPAFTALYPYSSGNGSDLLISNFAANPFEGDAVFRVANVESYLPGNVFAITPDVMSHSVVWPNQISGVPESIFKKRLVAVPGGFLVPLKTEGAVTLLDPSLSAPENAVVLTDSTEKWFYHLVLWRDMDQDGDADVLTCRAQKPIIGSSKGELLWLENPGSTQKQTGPWKSHVIGEGPDIFFDEAKLVIPPSSSPLDAIFIAQFFKPALRVFWVNNTGNWSQTNQIFHRDIDTSIGPVFDVKVCDVNLDGRNDLLVTTNDAKNGSVLVYEIPDDFRTGEYKRHLLASGFSSRSGQVGKGAPGAAQLFHPSTQGNTTRPSIVLSGDDGGQAFVFTPRSQVKDDWNYTVTPFLDVGSGTVGGISIGGDYMFVPSYNQNKMYVYRL</sequence>
<comment type="caution">
    <text evidence="2">The sequence shown here is derived from an EMBL/GenBank/DDBJ whole genome shotgun (WGS) entry which is preliminary data.</text>
</comment>
<feature type="chain" id="PRO_5042995029" evidence="1">
    <location>
        <begin position="26"/>
        <end position="418"/>
    </location>
</feature>
<keyword evidence="3" id="KW-1185">Reference proteome</keyword>
<dbReference type="SUPFAM" id="SSF69318">
    <property type="entry name" value="Integrin alpha N-terminal domain"/>
    <property type="match status" value="1"/>
</dbReference>
<dbReference type="EMBL" id="JBAMIC010000007">
    <property type="protein sequence ID" value="KAK7105821.1"/>
    <property type="molecule type" value="Genomic_DNA"/>
</dbReference>
<evidence type="ECO:0000313" key="2">
    <source>
        <dbReference type="EMBL" id="KAK7105821.1"/>
    </source>
</evidence>
<dbReference type="PANTHER" id="PTHR35836:SF1">
    <property type="entry name" value="VCBS REPEAT-CONTAINING PROTEIN"/>
    <property type="match status" value="1"/>
</dbReference>
<keyword evidence="1" id="KW-0732">Signal</keyword>
<dbReference type="InterPro" id="IPR028994">
    <property type="entry name" value="Integrin_alpha_N"/>
</dbReference>
<reference evidence="2 3" key="1">
    <citation type="submission" date="2024-02" db="EMBL/GenBank/DDBJ databases">
        <title>Chromosome-scale genome assembly of the rough periwinkle Littorina saxatilis.</title>
        <authorList>
            <person name="De Jode A."/>
            <person name="Faria R."/>
            <person name="Formenti G."/>
            <person name="Sims Y."/>
            <person name="Smith T.P."/>
            <person name="Tracey A."/>
            <person name="Wood J.M.D."/>
            <person name="Zagrodzka Z.B."/>
            <person name="Johannesson K."/>
            <person name="Butlin R.K."/>
            <person name="Leder E.H."/>
        </authorList>
    </citation>
    <scope>NUCLEOTIDE SEQUENCE [LARGE SCALE GENOMIC DNA]</scope>
    <source>
        <strain evidence="2">Snail1</strain>
        <tissue evidence="2">Muscle</tissue>
    </source>
</reference>
<evidence type="ECO:0000256" key="1">
    <source>
        <dbReference type="SAM" id="SignalP"/>
    </source>
</evidence>
<proteinExistence type="predicted"/>
<evidence type="ECO:0000313" key="3">
    <source>
        <dbReference type="Proteomes" id="UP001374579"/>
    </source>
</evidence>
<organism evidence="2 3">
    <name type="scientific">Littorina saxatilis</name>
    <dbReference type="NCBI Taxonomy" id="31220"/>
    <lineage>
        <taxon>Eukaryota</taxon>
        <taxon>Metazoa</taxon>
        <taxon>Spiralia</taxon>
        <taxon>Lophotrochozoa</taxon>
        <taxon>Mollusca</taxon>
        <taxon>Gastropoda</taxon>
        <taxon>Caenogastropoda</taxon>
        <taxon>Littorinimorpha</taxon>
        <taxon>Littorinoidea</taxon>
        <taxon>Littorinidae</taxon>
        <taxon>Littorina</taxon>
    </lineage>
</organism>
<dbReference type="Proteomes" id="UP001374579">
    <property type="component" value="Unassembled WGS sequence"/>
</dbReference>
<feature type="signal peptide" evidence="1">
    <location>
        <begin position="1"/>
        <end position="25"/>
    </location>
</feature>
<dbReference type="PANTHER" id="PTHR35836">
    <property type="entry name" value="VCBS REPEAT-CONTAINING PROTEIN"/>
    <property type="match status" value="1"/>
</dbReference>
<gene>
    <name evidence="2" type="ORF">V1264_017153</name>
</gene>
<accession>A0AAN9BGN4</accession>